<protein>
    <submittedName>
        <fullName evidence="2">Uncharacterized protein</fullName>
    </submittedName>
</protein>
<feature type="compositionally biased region" description="Basic and acidic residues" evidence="1">
    <location>
        <begin position="52"/>
        <end position="69"/>
    </location>
</feature>
<sequence>MRFREPVRGPRDKRFEAQLRSLGERQAAAPTSSRTGSVRSPGPTARTAPARLRRDAQAGGQRRNEERRVIPAPTTAHAANRLRPQAARGPPGAPIFGSSRTAAAGALSRAHQTGEQDQGR</sequence>
<feature type="compositionally biased region" description="Polar residues" evidence="1">
    <location>
        <begin position="29"/>
        <end position="38"/>
    </location>
</feature>
<organism evidence="2 3">
    <name type="scientific">Pleurodeles waltl</name>
    <name type="common">Iberian ribbed newt</name>
    <dbReference type="NCBI Taxonomy" id="8319"/>
    <lineage>
        <taxon>Eukaryota</taxon>
        <taxon>Metazoa</taxon>
        <taxon>Chordata</taxon>
        <taxon>Craniata</taxon>
        <taxon>Vertebrata</taxon>
        <taxon>Euteleostomi</taxon>
        <taxon>Amphibia</taxon>
        <taxon>Batrachia</taxon>
        <taxon>Caudata</taxon>
        <taxon>Salamandroidea</taxon>
        <taxon>Salamandridae</taxon>
        <taxon>Pleurodelinae</taxon>
        <taxon>Pleurodeles</taxon>
    </lineage>
</organism>
<keyword evidence="3" id="KW-1185">Reference proteome</keyword>
<name>A0AAV7RPF6_PLEWA</name>
<dbReference type="AlphaFoldDB" id="A0AAV7RPF6"/>
<gene>
    <name evidence="2" type="ORF">NDU88_006658</name>
</gene>
<feature type="region of interest" description="Disordered" evidence="1">
    <location>
        <begin position="20"/>
        <end position="120"/>
    </location>
</feature>
<evidence type="ECO:0000256" key="1">
    <source>
        <dbReference type="SAM" id="MobiDB-lite"/>
    </source>
</evidence>
<dbReference type="EMBL" id="JANPWB010000009">
    <property type="protein sequence ID" value="KAJ1153900.1"/>
    <property type="molecule type" value="Genomic_DNA"/>
</dbReference>
<accession>A0AAV7RPF6</accession>
<dbReference type="Proteomes" id="UP001066276">
    <property type="component" value="Chromosome 5"/>
</dbReference>
<comment type="caution">
    <text evidence="2">The sequence shown here is derived from an EMBL/GenBank/DDBJ whole genome shotgun (WGS) entry which is preliminary data.</text>
</comment>
<evidence type="ECO:0000313" key="2">
    <source>
        <dbReference type="EMBL" id="KAJ1153900.1"/>
    </source>
</evidence>
<proteinExistence type="predicted"/>
<evidence type="ECO:0000313" key="3">
    <source>
        <dbReference type="Proteomes" id="UP001066276"/>
    </source>
</evidence>
<reference evidence="2" key="1">
    <citation type="journal article" date="2022" name="bioRxiv">
        <title>Sequencing and chromosome-scale assembly of the giantPleurodeles waltlgenome.</title>
        <authorList>
            <person name="Brown T."/>
            <person name="Elewa A."/>
            <person name="Iarovenko S."/>
            <person name="Subramanian E."/>
            <person name="Araus A.J."/>
            <person name="Petzold A."/>
            <person name="Susuki M."/>
            <person name="Suzuki K.-i.T."/>
            <person name="Hayashi T."/>
            <person name="Toyoda A."/>
            <person name="Oliveira C."/>
            <person name="Osipova E."/>
            <person name="Leigh N.D."/>
            <person name="Simon A."/>
            <person name="Yun M.H."/>
        </authorList>
    </citation>
    <scope>NUCLEOTIDE SEQUENCE</scope>
    <source>
        <strain evidence="2">20211129_DDA</strain>
        <tissue evidence="2">Liver</tissue>
    </source>
</reference>